<gene>
    <name evidence="4" type="ORF">NGTWS1702_17910</name>
</gene>
<protein>
    <submittedName>
        <fullName evidence="4">Short-chain dehydrogenase</fullName>
    </submittedName>
</protein>
<dbReference type="PRINTS" id="PR00081">
    <property type="entry name" value="GDHRDH"/>
</dbReference>
<dbReference type="EMBL" id="BPRH01001884">
    <property type="protein sequence ID" value="GJF15082.1"/>
    <property type="molecule type" value="Genomic_DNA"/>
</dbReference>
<dbReference type="Pfam" id="PF00106">
    <property type="entry name" value="adh_short"/>
    <property type="match status" value="1"/>
</dbReference>
<dbReference type="InterPro" id="IPR036291">
    <property type="entry name" value="NAD(P)-bd_dom_sf"/>
</dbReference>
<dbReference type="Gene3D" id="3.40.50.720">
    <property type="entry name" value="NAD(P)-binding Rossmann-like Domain"/>
    <property type="match status" value="1"/>
</dbReference>
<evidence type="ECO:0000313" key="5">
    <source>
        <dbReference type="Proteomes" id="UP001060504"/>
    </source>
</evidence>
<comment type="caution">
    <text evidence="4">The sequence shown here is derived from an EMBL/GenBank/DDBJ whole genome shotgun (WGS) entry which is preliminary data.</text>
</comment>
<evidence type="ECO:0000256" key="2">
    <source>
        <dbReference type="ARBA" id="ARBA00023002"/>
    </source>
</evidence>
<dbReference type="PANTHER" id="PTHR44196">
    <property type="entry name" value="DEHYDROGENASE/REDUCTASE SDR FAMILY MEMBER 7B"/>
    <property type="match status" value="1"/>
</dbReference>
<evidence type="ECO:0000256" key="1">
    <source>
        <dbReference type="ARBA" id="ARBA00006484"/>
    </source>
</evidence>
<dbReference type="SUPFAM" id="SSF51735">
    <property type="entry name" value="NAD(P)-binding Rossmann-fold domains"/>
    <property type="match status" value="1"/>
</dbReference>
<organism evidence="4 5">
    <name type="scientific">Mycolicibacterium cyprinidarum</name>
    <dbReference type="NCBI Taxonomy" id="2860311"/>
    <lineage>
        <taxon>Bacteria</taxon>
        <taxon>Bacillati</taxon>
        <taxon>Actinomycetota</taxon>
        <taxon>Actinomycetes</taxon>
        <taxon>Mycobacteriales</taxon>
        <taxon>Mycobacteriaceae</taxon>
        <taxon>Mycolicibacterium</taxon>
    </lineage>
</organism>
<comment type="similarity">
    <text evidence="1 3">Belongs to the short-chain dehydrogenases/reductases (SDR) family.</text>
</comment>
<dbReference type="InterPro" id="IPR002347">
    <property type="entry name" value="SDR_fam"/>
</dbReference>
<reference evidence="4 5" key="1">
    <citation type="submission" date="2021-08" db="EMBL/GenBank/DDBJ databases">
        <title>Draft genome sequence of Mycolicibacterium sp. NGTWS1702 strain.</title>
        <authorList>
            <person name="Matsumoto M."/>
            <person name="Tang B.C.C."/>
            <person name="Machida Y."/>
            <person name="Matoyama H."/>
            <person name="Kishihara T."/>
            <person name="Sato S."/>
            <person name="Kondo I."/>
            <person name="Sano M."/>
            <person name="Kato G."/>
        </authorList>
    </citation>
    <scope>NUCLEOTIDE SEQUENCE [LARGE SCALE GENOMIC DNA]</scope>
    <source>
        <strain evidence="4 5">NGTWSNA01</strain>
    </source>
</reference>
<keyword evidence="2" id="KW-0560">Oxidoreductase</keyword>
<dbReference type="Proteomes" id="UP001060504">
    <property type="component" value="Unassembled WGS sequence"/>
</dbReference>
<dbReference type="PRINTS" id="PR00080">
    <property type="entry name" value="SDRFAMILY"/>
</dbReference>
<dbReference type="CDD" id="cd05233">
    <property type="entry name" value="SDR_c"/>
    <property type="match status" value="1"/>
</dbReference>
<sequence>MSVAGKHAIVTGAGSGIGAALCRALDLAGAHVVCTDVDGGAAERTASDLGPRARSALLDVTDADAVQAVVDDVVARAGRLDLMFNNAGIVWGGETELLTLDQWNAIIDINIRGVVHGVTAAYPQMLCQGHGHIINTASMAGLAAGGQLTSYVATKHAVVGLSMALRAEAVPQGVGVLVVCPAAVDTPILDKGAVGSFAGRDYFLKTQGGKPYDADRLARDTLRAIDRDKAILVKPTVAHAQWLFARAAPVLMNRLSMRYTAGQRSQQGTRSPSGTAGPG</sequence>
<evidence type="ECO:0000313" key="4">
    <source>
        <dbReference type="EMBL" id="GJF15082.1"/>
    </source>
</evidence>
<dbReference type="PANTHER" id="PTHR44196:SF1">
    <property type="entry name" value="DEHYDROGENASE_REDUCTASE SDR FAMILY MEMBER 7B"/>
    <property type="match status" value="1"/>
</dbReference>
<dbReference type="PROSITE" id="PS00061">
    <property type="entry name" value="ADH_SHORT"/>
    <property type="match status" value="1"/>
</dbReference>
<proteinExistence type="inferred from homology"/>
<accession>A0ABQ4VEK1</accession>
<evidence type="ECO:0000256" key="3">
    <source>
        <dbReference type="RuleBase" id="RU000363"/>
    </source>
</evidence>
<name>A0ABQ4VEK1_9MYCO</name>
<dbReference type="InterPro" id="IPR020904">
    <property type="entry name" value="Sc_DH/Rdtase_CS"/>
</dbReference>
<keyword evidence="5" id="KW-1185">Reference proteome</keyword>